<dbReference type="PANTHER" id="PTHR36444">
    <property type="entry name" value="TRANSCRIPTIONAL REGULATOR PROTEIN YOBU-RELATED"/>
    <property type="match status" value="1"/>
</dbReference>
<dbReference type="Proteomes" id="UP001564657">
    <property type="component" value="Unassembled WGS sequence"/>
</dbReference>
<organism evidence="2 3">
    <name type="scientific">Clostridium moutaii</name>
    <dbReference type="NCBI Taxonomy" id="3240932"/>
    <lineage>
        <taxon>Bacteria</taxon>
        <taxon>Bacillati</taxon>
        <taxon>Bacillota</taxon>
        <taxon>Clostridia</taxon>
        <taxon>Eubacteriales</taxon>
        <taxon>Clostridiaceae</taxon>
        <taxon>Clostridium</taxon>
    </lineage>
</organism>
<dbReference type="SUPFAM" id="SSF55136">
    <property type="entry name" value="Probable bacterial effector-binding domain"/>
    <property type="match status" value="1"/>
</dbReference>
<keyword evidence="3" id="KW-1185">Reference proteome</keyword>
<proteinExistence type="predicted"/>
<dbReference type="Pfam" id="PF14526">
    <property type="entry name" value="Cass2"/>
    <property type="match status" value="1"/>
</dbReference>
<name>A0ABV4BM44_9CLOT</name>
<dbReference type="InterPro" id="IPR029441">
    <property type="entry name" value="Cass2"/>
</dbReference>
<feature type="domain" description="AraC effector-binding" evidence="1">
    <location>
        <begin position="1"/>
        <end position="154"/>
    </location>
</feature>
<dbReference type="InterPro" id="IPR053182">
    <property type="entry name" value="YobU-like_regulator"/>
</dbReference>
<dbReference type="InterPro" id="IPR011256">
    <property type="entry name" value="Reg_factor_effector_dom_sf"/>
</dbReference>
<dbReference type="EMBL" id="JBGEWD010000005">
    <property type="protein sequence ID" value="MEY7999856.1"/>
    <property type="molecule type" value="Genomic_DNA"/>
</dbReference>
<dbReference type="SMART" id="SM00871">
    <property type="entry name" value="AraC_E_bind"/>
    <property type="match status" value="1"/>
</dbReference>
<sequence length="154" mass="17744">MNFKIVEKDEIILVGKEIRTSNEDKNCRIEIEKLWKEFLEQKLGDSIQNKINSGEILGLYTDYENKEFGTYSFIVGYEVSDAAAVPEGMVLKVIPPSKYCVITAKGKMPESIGETWKYIWNADIQRIYTGDFELYDKRYDGSENSEVDIYVAVK</sequence>
<dbReference type="RefSeq" id="WP_369703749.1">
    <property type="nucleotide sequence ID" value="NZ_JBGEWD010000005.1"/>
</dbReference>
<gene>
    <name evidence="2" type="ORF">AB8U03_06555</name>
</gene>
<evidence type="ECO:0000313" key="2">
    <source>
        <dbReference type="EMBL" id="MEY7999856.1"/>
    </source>
</evidence>
<reference evidence="2 3" key="1">
    <citation type="submission" date="2024-08" db="EMBL/GenBank/DDBJ databases">
        <title>Clostridium lapicellarii sp. nov., and Clostridium renhuaiense sp. nov., two species isolated from the mud in a fermentation cellar used for producing sauce-flavour Chinese liquors.</title>
        <authorList>
            <person name="Yang F."/>
            <person name="Wang H."/>
            <person name="Chen L.Q."/>
            <person name="Zhou N."/>
            <person name="Lu J.J."/>
            <person name="Pu X.X."/>
            <person name="Wan B."/>
            <person name="Wang L."/>
            <person name="Liu S.J."/>
        </authorList>
    </citation>
    <scope>NUCLEOTIDE SEQUENCE [LARGE SCALE GENOMIC DNA]</scope>
    <source>
        <strain evidence="2 3">MT-5</strain>
    </source>
</reference>
<evidence type="ECO:0000313" key="3">
    <source>
        <dbReference type="Proteomes" id="UP001564657"/>
    </source>
</evidence>
<comment type="caution">
    <text evidence="2">The sequence shown here is derived from an EMBL/GenBank/DDBJ whole genome shotgun (WGS) entry which is preliminary data.</text>
</comment>
<accession>A0ABV4BM44</accession>
<dbReference type="Gene3D" id="3.20.80.10">
    <property type="entry name" value="Regulatory factor, effector binding domain"/>
    <property type="match status" value="1"/>
</dbReference>
<dbReference type="PANTHER" id="PTHR36444:SF2">
    <property type="entry name" value="TRANSCRIPTIONAL REGULATOR PROTEIN YOBU-RELATED"/>
    <property type="match status" value="1"/>
</dbReference>
<dbReference type="InterPro" id="IPR010499">
    <property type="entry name" value="AraC_E-bd"/>
</dbReference>
<protein>
    <submittedName>
        <fullName evidence="2">GyrI-like domain-containing protein</fullName>
    </submittedName>
</protein>
<evidence type="ECO:0000259" key="1">
    <source>
        <dbReference type="SMART" id="SM00871"/>
    </source>
</evidence>